<dbReference type="PANTHER" id="PTHR24251">
    <property type="entry name" value="OVOCHYMASE-RELATED"/>
    <property type="match status" value="1"/>
</dbReference>
<feature type="domain" description="CUB" evidence="5">
    <location>
        <begin position="671"/>
        <end position="788"/>
    </location>
</feature>
<evidence type="ECO:0000256" key="1">
    <source>
        <dbReference type="ARBA" id="ARBA00022737"/>
    </source>
</evidence>
<dbReference type="SMART" id="SM00539">
    <property type="entry name" value="NIDO"/>
    <property type="match status" value="1"/>
</dbReference>
<dbReference type="EMBL" id="PZQS01000002">
    <property type="protein sequence ID" value="PVD36013.1"/>
    <property type="molecule type" value="Genomic_DNA"/>
</dbReference>
<feature type="domain" description="CUB" evidence="5">
    <location>
        <begin position="454"/>
        <end position="556"/>
    </location>
</feature>
<keyword evidence="9" id="KW-1185">Reference proteome</keyword>
<organism evidence="8 9">
    <name type="scientific">Pomacea canaliculata</name>
    <name type="common">Golden apple snail</name>
    <dbReference type="NCBI Taxonomy" id="400727"/>
    <lineage>
        <taxon>Eukaryota</taxon>
        <taxon>Metazoa</taxon>
        <taxon>Spiralia</taxon>
        <taxon>Lophotrochozoa</taxon>
        <taxon>Mollusca</taxon>
        <taxon>Gastropoda</taxon>
        <taxon>Caenogastropoda</taxon>
        <taxon>Architaenioglossa</taxon>
        <taxon>Ampullarioidea</taxon>
        <taxon>Ampullariidae</taxon>
        <taxon>Pomacea</taxon>
    </lineage>
</organism>
<dbReference type="SUPFAM" id="SSF56487">
    <property type="entry name" value="SRCR-like"/>
    <property type="match status" value="1"/>
</dbReference>
<evidence type="ECO:0000256" key="3">
    <source>
        <dbReference type="PROSITE-ProRule" id="PRU00059"/>
    </source>
</evidence>
<gene>
    <name evidence="8" type="ORF">C0Q70_02983</name>
</gene>
<dbReference type="Pfam" id="PF00431">
    <property type="entry name" value="CUB"/>
    <property type="match status" value="5"/>
</dbReference>
<dbReference type="SUPFAM" id="SSF49854">
    <property type="entry name" value="Spermadhesin, CUB domain"/>
    <property type="match status" value="5"/>
</dbReference>
<dbReference type="PROSITE" id="PS51220">
    <property type="entry name" value="NIDO"/>
    <property type="match status" value="1"/>
</dbReference>
<dbReference type="Pfam" id="PF06119">
    <property type="entry name" value="NIDO"/>
    <property type="match status" value="1"/>
</dbReference>
<dbReference type="Gene3D" id="3.10.250.10">
    <property type="entry name" value="SRCR-like domain"/>
    <property type="match status" value="1"/>
</dbReference>
<evidence type="ECO:0000313" key="8">
    <source>
        <dbReference type="EMBL" id="PVD36013.1"/>
    </source>
</evidence>
<feature type="domain" description="NIDO" evidence="7">
    <location>
        <begin position="859"/>
        <end position="1012"/>
    </location>
</feature>
<dbReference type="FunFam" id="2.60.120.290:FF:000005">
    <property type="entry name" value="Procollagen C-endopeptidase enhancer 1"/>
    <property type="match status" value="1"/>
</dbReference>
<evidence type="ECO:0000259" key="7">
    <source>
        <dbReference type="PROSITE" id="PS51220"/>
    </source>
</evidence>
<dbReference type="OrthoDB" id="5966313at2759"/>
<dbReference type="STRING" id="400727.A0A2T7PRG0"/>
<evidence type="ECO:0000259" key="6">
    <source>
        <dbReference type="PROSITE" id="PS50287"/>
    </source>
</evidence>
<feature type="domain" description="SRCR" evidence="6">
    <location>
        <begin position="104"/>
        <end position="214"/>
    </location>
</feature>
<reference evidence="8 9" key="1">
    <citation type="submission" date="2018-04" db="EMBL/GenBank/DDBJ databases">
        <title>The genome of golden apple snail Pomacea canaliculata provides insight into stress tolerance and invasive adaptation.</title>
        <authorList>
            <person name="Liu C."/>
            <person name="Liu B."/>
            <person name="Ren Y."/>
            <person name="Zhang Y."/>
            <person name="Wang H."/>
            <person name="Li S."/>
            <person name="Jiang F."/>
            <person name="Yin L."/>
            <person name="Zhang G."/>
            <person name="Qian W."/>
            <person name="Fan W."/>
        </authorList>
    </citation>
    <scope>NUCLEOTIDE SEQUENCE [LARGE SCALE GENOMIC DNA]</scope>
    <source>
        <strain evidence="8">SZHN2017</strain>
        <tissue evidence="8">Muscle</tissue>
    </source>
</reference>
<feature type="disulfide bond" evidence="4">
    <location>
        <begin position="185"/>
        <end position="195"/>
    </location>
</feature>
<accession>A0A2T7PRG0</accession>
<dbReference type="GO" id="GO:0016020">
    <property type="term" value="C:membrane"/>
    <property type="evidence" value="ECO:0007669"/>
    <property type="project" value="InterPro"/>
</dbReference>
<evidence type="ECO:0000256" key="2">
    <source>
        <dbReference type="ARBA" id="ARBA00023157"/>
    </source>
</evidence>
<dbReference type="InterPro" id="IPR001190">
    <property type="entry name" value="SRCR"/>
</dbReference>
<sequence length="1066" mass="118561">MPTKDEWKSSRMESGLVFVFRTHLTLLMSSADSSNILKAVPLSTMRTRTAQRQEKYSETAYRALEGKPDYHNALSQVKLQIATQSTLLESAVIQARLYHETKTIRLANGTTPHEGRIEVFTKGVWGLVTDSSYSNRPVYNAIAAGLACRLLFGPDYGGSVVPKHEASVRFGVARGRAILMSNIVCKGNEKSLFDCQWSTDTSTSHEDSLSVVCKTVPRGCNGYVEAATGNLTSPGYPQSTVYSTDTDCVWKIVNKAAKIRLSFTKVDFNGSTLTSTNRLQVFDSDAYSSLASVTSSTTVTASSSEINVWLKAPAGSKGIQFHAYWDAAPCIESISSSGYIRSPGYPQQYPTNLNCTYHLLKRKGLLASLSFSNFALSNMVQGVCGDYLQVFDGDTELSPSIRGPMCSTTRPADITNFNVTSTKVIVKFTSDAVNTSVEKGFEAYFSTSEPNPIRAGNYTEDKGTFTTPGYPSAYNREEDVIWTITTKPYKTITITFHHLDLKLCCFDDIWILDGRTSYYYRGSIRSIVSETNVMQIRMESSLDNRRNKINASWTTECRQVFTAFSGSIMSPNDTTFDSASADCTYIIRQQPGYYIKLQFSTINFEKDKSCGNYIEIHDGSTDLFPLLGERYCGGTLPPTLNSTQNILLLRFRTQSGKNSFSLTYSSHPKECSSGLMKDSDGSFTSPGFPIGYPSNTYCVWTINLDQKDLQIELTFDDFSVGSQGTQCQNAFVRVYDADTVDASRVMTTLCGTTLPPKLRSTGHSMTVVLNVFGSLTNANGFRATYAGRRLNGLFPYGTAARDRTLGSNTYETMEVTIEDGFPFGDSLREAVYIGTNGIISFQKGSAWPRLDSSSLVVCAYCAYISNIQGVYYHLYNDVSENRGVLEKASSEVQDFTGMFSFSASTVLVVTWDRVQQSFPSLSASASDMGDATFQVALVTDGAASYAIVQYRVGHMTWRYPGRWYTIEMGVAKGSVTAFQPNVYSGTEYAYDIDKYFGNTGYKGSWMYELGQIPSDYRQVCRDWHSRNKVYEKRKERETGFANLPKCPCSRRGFFRNIVNQWRFHRK</sequence>
<feature type="domain" description="CUB" evidence="5">
    <location>
        <begin position="220"/>
        <end position="328"/>
    </location>
</feature>
<comment type="caution">
    <text evidence="8">The sequence shown here is derived from an EMBL/GenBank/DDBJ whole genome shotgun (WGS) entry which is preliminary data.</text>
</comment>
<dbReference type="PRINTS" id="PR00258">
    <property type="entry name" value="SPERACTRCPTR"/>
</dbReference>
<dbReference type="InterPro" id="IPR000859">
    <property type="entry name" value="CUB_dom"/>
</dbReference>
<dbReference type="PROSITE" id="PS50287">
    <property type="entry name" value="SRCR_2"/>
    <property type="match status" value="1"/>
</dbReference>
<evidence type="ECO:0000256" key="4">
    <source>
        <dbReference type="PROSITE-ProRule" id="PRU00196"/>
    </source>
</evidence>
<keyword evidence="2 4" id="KW-1015">Disulfide bond</keyword>
<dbReference type="InterPro" id="IPR036772">
    <property type="entry name" value="SRCR-like_dom_sf"/>
</dbReference>
<evidence type="ECO:0008006" key="10">
    <source>
        <dbReference type="Google" id="ProtNLM"/>
    </source>
</evidence>
<dbReference type="CDD" id="cd00041">
    <property type="entry name" value="CUB"/>
    <property type="match status" value="4"/>
</dbReference>
<evidence type="ECO:0000313" key="9">
    <source>
        <dbReference type="Proteomes" id="UP000245119"/>
    </source>
</evidence>
<dbReference type="AlphaFoldDB" id="A0A2T7PRG0"/>
<protein>
    <recommendedName>
        <fullName evidence="10">Cubilin</fullName>
    </recommendedName>
</protein>
<dbReference type="InterPro" id="IPR003886">
    <property type="entry name" value="NIDO_dom"/>
</dbReference>
<proteinExistence type="predicted"/>
<feature type="domain" description="CUB" evidence="5">
    <location>
        <begin position="327"/>
        <end position="448"/>
    </location>
</feature>
<dbReference type="Proteomes" id="UP000245119">
    <property type="component" value="Linkage Group LG2"/>
</dbReference>
<name>A0A2T7PRG0_POMCA</name>
<dbReference type="Pfam" id="PF00530">
    <property type="entry name" value="SRCR"/>
    <property type="match status" value="1"/>
</dbReference>
<evidence type="ECO:0000259" key="5">
    <source>
        <dbReference type="PROSITE" id="PS01180"/>
    </source>
</evidence>
<dbReference type="GO" id="GO:0007160">
    <property type="term" value="P:cell-matrix adhesion"/>
    <property type="evidence" value="ECO:0007669"/>
    <property type="project" value="InterPro"/>
</dbReference>
<dbReference type="Gene3D" id="2.60.120.290">
    <property type="entry name" value="Spermadhesin, CUB domain"/>
    <property type="match status" value="5"/>
</dbReference>
<dbReference type="PROSITE" id="PS01180">
    <property type="entry name" value="CUB"/>
    <property type="match status" value="5"/>
</dbReference>
<feature type="domain" description="CUB" evidence="5">
    <location>
        <begin position="557"/>
        <end position="667"/>
    </location>
</feature>
<dbReference type="SMART" id="SM00202">
    <property type="entry name" value="SR"/>
    <property type="match status" value="1"/>
</dbReference>
<comment type="caution">
    <text evidence="4">Lacks conserved residue(s) required for the propagation of feature annotation.</text>
</comment>
<dbReference type="SMART" id="SM00042">
    <property type="entry name" value="CUB"/>
    <property type="match status" value="5"/>
</dbReference>
<dbReference type="InterPro" id="IPR035914">
    <property type="entry name" value="Sperma_CUB_dom_sf"/>
</dbReference>
<keyword evidence="1" id="KW-0677">Repeat</keyword>
<feature type="disulfide bond" evidence="3">
    <location>
        <begin position="671"/>
        <end position="698"/>
    </location>
</feature>